<protein>
    <submittedName>
        <fullName evidence="1">Uncharacterized protein</fullName>
    </submittedName>
</protein>
<gene>
    <name evidence="1" type="ORF">ACFO4L_15220</name>
</gene>
<dbReference type="Proteomes" id="UP001595896">
    <property type="component" value="Unassembled WGS sequence"/>
</dbReference>
<evidence type="ECO:0000313" key="1">
    <source>
        <dbReference type="EMBL" id="MFC4737930.1"/>
    </source>
</evidence>
<accession>A0ABV9NZV1</accession>
<sequence length="225" mass="25290">MKEGYVIHEQHEHGVLSEMPGWSMQQGNFQQYAAERRPYDAVFLFMDQADSAIKILAEDTGHCILDNPLLLIVPKEAIVSFLPALQFPIAGIFNREYFFTNTESILQDLNTYPAGLCPDGHYGLVTNMYALQAPGTPIEYFVLEESNLPERMNPQARKLLLFLLNGADSRTLRLEHGYTQAALQHARQKLMEETASDSVTKAVVTAIRNGWTTPVRAPAPERVLL</sequence>
<dbReference type="EMBL" id="JBHSGK010000020">
    <property type="protein sequence ID" value="MFC4737930.1"/>
    <property type="molecule type" value="Genomic_DNA"/>
</dbReference>
<reference evidence="2" key="1">
    <citation type="journal article" date="2019" name="Int. J. Syst. Evol. Microbiol.">
        <title>The Global Catalogue of Microorganisms (GCM) 10K type strain sequencing project: providing services to taxonomists for standard genome sequencing and annotation.</title>
        <authorList>
            <consortium name="The Broad Institute Genomics Platform"/>
            <consortium name="The Broad Institute Genome Sequencing Center for Infectious Disease"/>
            <person name="Wu L."/>
            <person name="Ma J."/>
        </authorList>
    </citation>
    <scope>NUCLEOTIDE SEQUENCE [LARGE SCALE GENOMIC DNA]</scope>
    <source>
        <strain evidence="2">JCM 12165</strain>
    </source>
</reference>
<dbReference type="RefSeq" id="WP_377910521.1">
    <property type="nucleotide sequence ID" value="NZ_JBHSGK010000020.1"/>
</dbReference>
<organism evidence="1 2">
    <name type="scientific">Bacillus daqingensis</name>
    <dbReference type="NCBI Taxonomy" id="872396"/>
    <lineage>
        <taxon>Bacteria</taxon>
        <taxon>Bacillati</taxon>
        <taxon>Bacillota</taxon>
        <taxon>Bacilli</taxon>
        <taxon>Bacillales</taxon>
        <taxon>Bacillaceae</taxon>
        <taxon>Bacillus</taxon>
    </lineage>
</organism>
<comment type="caution">
    <text evidence="1">The sequence shown here is derived from an EMBL/GenBank/DDBJ whole genome shotgun (WGS) entry which is preliminary data.</text>
</comment>
<evidence type="ECO:0000313" key="2">
    <source>
        <dbReference type="Proteomes" id="UP001595896"/>
    </source>
</evidence>
<proteinExistence type="predicted"/>
<keyword evidence="2" id="KW-1185">Reference proteome</keyword>
<name>A0ABV9NZV1_9BACI</name>